<comment type="subunit">
    <text evidence="2">Homodimer. Interacts with LigD.</text>
</comment>
<dbReference type="GO" id="GO:0006310">
    <property type="term" value="P:DNA recombination"/>
    <property type="evidence" value="ECO:0007669"/>
    <property type="project" value="UniProtKB-KW"/>
</dbReference>
<dbReference type="Proteomes" id="UP000249198">
    <property type="component" value="Unassembled WGS sequence"/>
</dbReference>
<proteinExistence type="inferred from homology"/>
<feature type="domain" description="Ku" evidence="4">
    <location>
        <begin position="53"/>
        <end position="181"/>
    </location>
</feature>
<comment type="similarity">
    <text evidence="2">Belongs to the prokaryotic Ku family.</text>
</comment>
<reference evidence="5 6" key="1">
    <citation type="submission" date="2017-08" db="EMBL/GenBank/DDBJ databases">
        <title>Infants hospitalized years apart are colonized by the same room-sourced microbial strains.</title>
        <authorList>
            <person name="Brooks B."/>
            <person name="Olm M.R."/>
            <person name="Firek B.A."/>
            <person name="Baker R."/>
            <person name="Thomas B.C."/>
            <person name="Morowitz M.J."/>
            <person name="Banfield J.F."/>
        </authorList>
    </citation>
    <scope>NUCLEOTIDE SEQUENCE [LARGE SCALE GENOMIC DNA]</scope>
    <source>
        <strain evidence="5">S2_009_000_R2_77</strain>
    </source>
</reference>
<evidence type="ECO:0000256" key="1">
    <source>
        <dbReference type="ARBA" id="ARBA00023125"/>
    </source>
</evidence>
<keyword evidence="2" id="KW-0227">DNA damage</keyword>
<dbReference type="PIRSF" id="PIRSF006493">
    <property type="entry name" value="Prok_Ku"/>
    <property type="match status" value="1"/>
</dbReference>
<dbReference type="GO" id="GO:0006303">
    <property type="term" value="P:double-strand break repair via nonhomologous end joining"/>
    <property type="evidence" value="ECO:0007669"/>
    <property type="project" value="UniProtKB-UniRule"/>
</dbReference>
<dbReference type="RefSeq" id="WP_273230687.1">
    <property type="nucleotide sequence ID" value="NZ_QFOH01000008.1"/>
</dbReference>
<keyword evidence="1 2" id="KW-0238">DNA-binding</keyword>
<gene>
    <name evidence="2" type="primary">ku</name>
    <name evidence="5" type="ORF">DI599_07730</name>
</gene>
<comment type="caution">
    <text evidence="5">The sequence shown here is derived from an EMBL/GenBank/DDBJ whole genome shotgun (WGS) entry which is preliminary data.</text>
</comment>
<dbReference type="PANTHER" id="PTHR41251">
    <property type="entry name" value="NON-HOMOLOGOUS END JOINING PROTEIN KU"/>
    <property type="match status" value="1"/>
</dbReference>
<dbReference type="EMBL" id="QFOH01000008">
    <property type="protein sequence ID" value="PZP24696.1"/>
    <property type="molecule type" value="Genomic_DNA"/>
</dbReference>
<accession>A0A2W5EX55</accession>
<feature type="compositionally biased region" description="Basic and acidic residues" evidence="3">
    <location>
        <begin position="277"/>
        <end position="292"/>
    </location>
</feature>
<keyword evidence="2" id="KW-0233">DNA recombination</keyword>
<evidence type="ECO:0000313" key="5">
    <source>
        <dbReference type="EMBL" id="PZP24696.1"/>
    </source>
</evidence>
<keyword evidence="2" id="KW-0234">DNA repair</keyword>
<dbReference type="Gene3D" id="2.40.290.10">
    <property type="match status" value="1"/>
</dbReference>
<dbReference type="InterPro" id="IPR006164">
    <property type="entry name" value="DNA_bd_Ku70/Ku80"/>
</dbReference>
<feature type="compositionally biased region" description="Low complexity" evidence="3">
    <location>
        <begin position="297"/>
        <end position="307"/>
    </location>
</feature>
<evidence type="ECO:0000256" key="3">
    <source>
        <dbReference type="SAM" id="MobiDB-lite"/>
    </source>
</evidence>
<dbReference type="GO" id="GO:0003690">
    <property type="term" value="F:double-stranded DNA binding"/>
    <property type="evidence" value="ECO:0007669"/>
    <property type="project" value="UniProtKB-UniRule"/>
</dbReference>
<dbReference type="SUPFAM" id="SSF100939">
    <property type="entry name" value="SPOC domain-like"/>
    <property type="match status" value="1"/>
</dbReference>
<dbReference type="InterPro" id="IPR009187">
    <property type="entry name" value="Prok_Ku"/>
</dbReference>
<feature type="region of interest" description="Disordered" evidence="3">
    <location>
        <begin position="226"/>
        <end position="314"/>
    </location>
</feature>
<dbReference type="SMART" id="SM00559">
    <property type="entry name" value="Ku78"/>
    <property type="match status" value="1"/>
</dbReference>
<evidence type="ECO:0000259" key="4">
    <source>
        <dbReference type="SMART" id="SM00559"/>
    </source>
</evidence>
<evidence type="ECO:0000313" key="6">
    <source>
        <dbReference type="Proteomes" id="UP000249198"/>
    </source>
</evidence>
<dbReference type="PANTHER" id="PTHR41251:SF1">
    <property type="entry name" value="NON-HOMOLOGOUS END JOINING PROTEIN KU"/>
    <property type="match status" value="1"/>
</dbReference>
<dbReference type="Pfam" id="PF02735">
    <property type="entry name" value="Ku"/>
    <property type="match status" value="1"/>
</dbReference>
<dbReference type="AlphaFoldDB" id="A0A2W5EX55"/>
<dbReference type="InterPro" id="IPR016194">
    <property type="entry name" value="SPOC-like_C_dom_sf"/>
</dbReference>
<name>A0A2W5EX55_9PSED</name>
<feature type="compositionally biased region" description="Low complexity" evidence="3">
    <location>
        <begin position="263"/>
        <end position="274"/>
    </location>
</feature>
<organism evidence="5 6">
    <name type="scientific">Pseudomonas kuykendallii</name>
    <dbReference type="NCBI Taxonomy" id="1007099"/>
    <lineage>
        <taxon>Bacteria</taxon>
        <taxon>Pseudomonadati</taxon>
        <taxon>Pseudomonadota</taxon>
        <taxon>Gammaproteobacteria</taxon>
        <taxon>Pseudomonadales</taxon>
        <taxon>Pseudomonadaceae</taxon>
        <taxon>Pseudomonas</taxon>
    </lineage>
</organism>
<evidence type="ECO:0000256" key="2">
    <source>
        <dbReference type="HAMAP-Rule" id="MF_01875"/>
    </source>
</evidence>
<sequence length="314" mass="34884">MPRVIWKGAVSFGLVHIPVALVPATTRQGVDFDWLDKRSMDPVGYKRINKVTGKDIEKENIVKGVELEKGNYVVISEEEIRAAHPKVTQTVDIVAFVDAEKIPFLFIDTPYYLTPDRRGEKVYALLREALVATGKVGLANVVLHTKQHLAVVMPLGEVLVLNTLRWADEVRGIEALELKDEAIKPDLAKRELDMATRLIEEMSEDWQPEQYKDTFQEQIMALVEQKAKEGKVEAVSEPDEDGGERRSADVIDLTELLKRSLGAKPAESKPAAKAAPKKTEKTEKSEKAEKPARKPAAKTATKPAAGRTTKKKAS</sequence>
<dbReference type="NCBIfam" id="TIGR02772">
    <property type="entry name" value="Ku_bact"/>
    <property type="match status" value="1"/>
</dbReference>
<dbReference type="HAMAP" id="MF_01875">
    <property type="entry name" value="Prokaryotic_Ku"/>
    <property type="match status" value="1"/>
</dbReference>
<dbReference type="CDD" id="cd00789">
    <property type="entry name" value="KU_like"/>
    <property type="match status" value="1"/>
</dbReference>
<protein>
    <recommendedName>
        <fullName evidence="2">Non-homologous end joining protein Ku</fullName>
    </recommendedName>
</protein>
<comment type="function">
    <text evidence="2">With LigD forms a non-homologous end joining (NHEJ) DNA repair enzyme, which repairs dsDNA breaks with reduced fidelity. Binds linear dsDNA with 5'- and 3'- overhangs but not closed circular dsDNA nor ssDNA. Recruits and stimulates the ligase activity of LigD.</text>
</comment>